<dbReference type="SUPFAM" id="SSF56801">
    <property type="entry name" value="Acetyl-CoA synthetase-like"/>
    <property type="match status" value="1"/>
</dbReference>
<gene>
    <name evidence="4" type="ORF">IAC51_05445</name>
</gene>
<evidence type="ECO:0000256" key="1">
    <source>
        <dbReference type="ARBA" id="ARBA00022741"/>
    </source>
</evidence>
<protein>
    <submittedName>
        <fullName evidence="4">Long-chain fatty acid--CoA ligase</fullName>
    </submittedName>
</protein>
<keyword evidence="4" id="KW-0436">Ligase</keyword>
<proteinExistence type="predicted"/>
<dbReference type="InterPro" id="IPR020459">
    <property type="entry name" value="AMP-binding"/>
</dbReference>
<dbReference type="InterPro" id="IPR042099">
    <property type="entry name" value="ANL_N_sf"/>
</dbReference>
<feature type="domain" description="AMP-dependent synthetase/ligase" evidence="3">
    <location>
        <begin position="12"/>
        <end position="428"/>
    </location>
</feature>
<dbReference type="Pfam" id="PF23562">
    <property type="entry name" value="AMP-binding_C_3"/>
    <property type="match status" value="1"/>
</dbReference>
<organism evidence="4 5">
    <name type="scientific">Candidatus Aphodosoma intestinipullorum</name>
    <dbReference type="NCBI Taxonomy" id="2840674"/>
    <lineage>
        <taxon>Bacteria</taxon>
        <taxon>Pseudomonadati</taxon>
        <taxon>Bacteroidota</taxon>
        <taxon>Bacteroidia</taxon>
        <taxon>Bacteroidales</taxon>
        <taxon>Candidatus Aphodosoma</taxon>
    </lineage>
</organism>
<dbReference type="Gene3D" id="3.40.50.12780">
    <property type="entry name" value="N-terminal domain of ligase-like"/>
    <property type="match status" value="1"/>
</dbReference>
<dbReference type="GO" id="GO:0016020">
    <property type="term" value="C:membrane"/>
    <property type="evidence" value="ECO:0007669"/>
    <property type="project" value="TreeGrafter"/>
</dbReference>
<evidence type="ECO:0000256" key="2">
    <source>
        <dbReference type="ARBA" id="ARBA00022840"/>
    </source>
</evidence>
<evidence type="ECO:0000313" key="4">
    <source>
        <dbReference type="EMBL" id="MBO8440078.1"/>
    </source>
</evidence>
<keyword evidence="1" id="KW-0547">Nucleotide-binding</keyword>
<dbReference type="PANTHER" id="PTHR43272:SF33">
    <property type="entry name" value="AMP-BINDING DOMAIN-CONTAINING PROTEIN-RELATED"/>
    <property type="match status" value="1"/>
</dbReference>
<dbReference type="PROSITE" id="PS00455">
    <property type="entry name" value="AMP_BINDING"/>
    <property type="match status" value="1"/>
</dbReference>
<dbReference type="PRINTS" id="PR00154">
    <property type="entry name" value="AMPBINDING"/>
</dbReference>
<comment type="caution">
    <text evidence="4">The sequence shown here is derived from an EMBL/GenBank/DDBJ whole genome shotgun (WGS) entry which is preliminary data.</text>
</comment>
<evidence type="ECO:0000313" key="5">
    <source>
        <dbReference type="Proteomes" id="UP000712007"/>
    </source>
</evidence>
<reference evidence="4" key="1">
    <citation type="submission" date="2020-10" db="EMBL/GenBank/DDBJ databases">
        <authorList>
            <person name="Gilroy R."/>
        </authorList>
    </citation>
    <scope>NUCLEOTIDE SEQUENCE</scope>
    <source>
        <strain evidence="4">3924</strain>
    </source>
</reference>
<name>A0A940DK85_9BACT</name>
<dbReference type="PANTHER" id="PTHR43272">
    <property type="entry name" value="LONG-CHAIN-FATTY-ACID--COA LIGASE"/>
    <property type="match status" value="1"/>
</dbReference>
<dbReference type="AlphaFoldDB" id="A0A940DK85"/>
<dbReference type="Pfam" id="PF00501">
    <property type="entry name" value="AMP-binding"/>
    <property type="match status" value="1"/>
</dbReference>
<dbReference type="GO" id="GO:0004467">
    <property type="term" value="F:long-chain fatty acid-CoA ligase activity"/>
    <property type="evidence" value="ECO:0007669"/>
    <property type="project" value="TreeGrafter"/>
</dbReference>
<dbReference type="InterPro" id="IPR020845">
    <property type="entry name" value="AMP-binding_CS"/>
</dbReference>
<dbReference type="EMBL" id="JADIMV010000093">
    <property type="protein sequence ID" value="MBO8440078.1"/>
    <property type="molecule type" value="Genomic_DNA"/>
</dbReference>
<dbReference type="GO" id="GO:0005524">
    <property type="term" value="F:ATP binding"/>
    <property type="evidence" value="ECO:0007669"/>
    <property type="project" value="UniProtKB-KW"/>
</dbReference>
<accession>A0A940DK85</accession>
<reference evidence="4" key="2">
    <citation type="journal article" date="2021" name="PeerJ">
        <title>Extensive microbial diversity within the chicken gut microbiome revealed by metagenomics and culture.</title>
        <authorList>
            <person name="Gilroy R."/>
            <person name="Ravi A."/>
            <person name="Getino M."/>
            <person name="Pursley I."/>
            <person name="Horton D.L."/>
            <person name="Alikhan N.F."/>
            <person name="Baker D."/>
            <person name="Gharbi K."/>
            <person name="Hall N."/>
            <person name="Watson M."/>
            <person name="Adriaenssens E.M."/>
            <person name="Foster-Nyarko E."/>
            <person name="Jarju S."/>
            <person name="Secka A."/>
            <person name="Antonio M."/>
            <person name="Oren A."/>
            <person name="Chaudhuri R.R."/>
            <person name="La Ragione R."/>
            <person name="Hildebrand F."/>
            <person name="Pallen M.J."/>
        </authorList>
    </citation>
    <scope>NUCLEOTIDE SEQUENCE</scope>
    <source>
        <strain evidence="4">3924</strain>
    </source>
</reference>
<dbReference type="Proteomes" id="UP000712007">
    <property type="component" value="Unassembled WGS sequence"/>
</dbReference>
<dbReference type="CDD" id="cd05907">
    <property type="entry name" value="VL_LC_FACS_like"/>
    <property type="match status" value="1"/>
</dbReference>
<sequence>MELIHFAELVFAKAKKHPNAKTIYYRDNSLAQWVGLTWSELAAKVFTAAKALASLGVKEQEHVAICSQNMPHAVIADFANYANRAVSVPLYATSSMSQIEYIVNDAEIAVLFAGEQQQYDNALEVLHTSAYLKHIIVFDDRVDLKGETRAMHFADFLKLGETDAQAGTVNKRKSAARAEDLAIIMYTSGTTGEPKGVMLQHSALLEGMRIHDIRLTNVNRHDTSLAFLPLSHIFERAWVYFCLCKEVKVYLNLRPTEIQTVIKEVRPTLMCSVPRFWEKVAAGVQEKIGSFSPFMKGIVTWAVAIGKEFNIDYQRLGKHAPMWLYIRYKIADRLIFSTLKKVVGIDHGRMFPVAGAALDDKLAVFFRSLGIPIIYGYGLTETTATVCCYEFKNYVIGSVGSLMPDIQVKIGEDNEIMVKGKTLFSGYYNKPEATAAAFEDGWFRTGDAGKLVDGKHVYMVERIKDLFKTSNGKYIAPQQIETKLGADRYIEQIAVIGNNRNFVTAIIAPNLPAVEQFAKEQGIKYDTTDELLADSRVQKLFEERIAEGQADMASYEKIKKFKLIKRGFTMESGELTSTLKLRRAVILQNYAASIDEMYGTDIKDIVPLYDKSDVPVSGRTL</sequence>
<keyword evidence="2" id="KW-0067">ATP-binding</keyword>
<evidence type="ECO:0000259" key="3">
    <source>
        <dbReference type="Pfam" id="PF00501"/>
    </source>
</evidence>
<dbReference type="InterPro" id="IPR000873">
    <property type="entry name" value="AMP-dep_synth/lig_dom"/>
</dbReference>